<reference evidence="8" key="1">
    <citation type="submission" date="2016-06" db="UniProtKB">
        <authorList>
            <consortium name="WormBaseParasite"/>
        </authorList>
    </citation>
    <scope>IDENTIFICATION</scope>
</reference>
<dbReference type="EMBL" id="UYRW01002743">
    <property type="protein sequence ID" value="VDK86561.1"/>
    <property type="molecule type" value="Genomic_DNA"/>
</dbReference>
<dbReference type="PANTHER" id="PTHR44040">
    <property type="entry name" value="RETINOBLASTOMA-BINDING PROTEIN 5"/>
    <property type="match status" value="1"/>
</dbReference>
<dbReference type="PROSITE" id="PS50082">
    <property type="entry name" value="WD_REPEATS_2"/>
    <property type="match status" value="1"/>
</dbReference>
<evidence type="ECO:0000256" key="5">
    <source>
        <dbReference type="PROSITE-ProRule" id="PRU00221"/>
    </source>
</evidence>
<dbReference type="InterPro" id="IPR019775">
    <property type="entry name" value="WD40_repeat_CS"/>
</dbReference>
<evidence type="ECO:0000256" key="3">
    <source>
        <dbReference type="ARBA" id="ARBA00022737"/>
    </source>
</evidence>
<keyword evidence="3" id="KW-0677">Repeat</keyword>
<dbReference type="InterPro" id="IPR036322">
    <property type="entry name" value="WD40_repeat_dom_sf"/>
</dbReference>
<dbReference type="PANTHER" id="PTHR44040:SF1">
    <property type="entry name" value="RETINOBLASTOMA-BINDING PROTEIN 5"/>
    <property type="match status" value="1"/>
</dbReference>
<dbReference type="OrthoDB" id="196858at2759"/>
<dbReference type="AlphaFoldDB" id="A0A182EHH9"/>
<evidence type="ECO:0000256" key="1">
    <source>
        <dbReference type="ARBA" id="ARBA00004123"/>
    </source>
</evidence>
<dbReference type="GO" id="GO:0048188">
    <property type="term" value="C:Set1C/COMPASS complex"/>
    <property type="evidence" value="ECO:0007669"/>
    <property type="project" value="InterPro"/>
</dbReference>
<dbReference type="InterPro" id="IPR037850">
    <property type="entry name" value="RBBP5/Swd1"/>
</dbReference>
<name>A0A182EHH9_ONCOC</name>
<evidence type="ECO:0000313" key="8">
    <source>
        <dbReference type="WBParaSite" id="nOo.2.0.1.t07554-RA"/>
    </source>
</evidence>
<dbReference type="InterPro" id="IPR015943">
    <property type="entry name" value="WD40/YVTN_repeat-like_dom_sf"/>
</dbReference>
<keyword evidence="2 5" id="KW-0853">WD repeat</keyword>
<dbReference type="STRING" id="42157.A0A182EHH9"/>
<evidence type="ECO:0000256" key="4">
    <source>
        <dbReference type="ARBA" id="ARBA00023242"/>
    </source>
</evidence>
<feature type="repeat" description="WD" evidence="5">
    <location>
        <begin position="142"/>
        <end position="180"/>
    </location>
</feature>
<evidence type="ECO:0000313" key="6">
    <source>
        <dbReference type="EMBL" id="VDK86561.1"/>
    </source>
</evidence>
<evidence type="ECO:0000313" key="7">
    <source>
        <dbReference type="Proteomes" id="UP000271087"/>
    </source>
</evidence>
<keyword evidence="4" id="KW-0539">Nucleus</keyword>
<gene>
    <name evidence="6" type="ORF">NOO_LOCUS7554</name>
</gene>
<comment type="subcellular location">
    <subcellularLocation>
        <location evidence="1">Nucleus</location>
    </subcellularLocation>
</comment>
<dbReference type="SUPFAM" id="SSF50978">
    <property type="entry name" value="WD40 repeat-like"/>
    <property type="match status" value="1"/>
</dbReference>
<evidence type="ECO:0000256" key="2">
    <source>
        <dbReference type="ARBA" id="ARBA00022574"/>
    </source>
</evidence>
<proteinExistence type="predicted"/>
<dbReference type="Proteomes" id="UP000271087">
    <property type="component" value="Unassembled WGS sequence"/>
</dbReference>
<dbReference type="WBParaSite" id="nOo.2.0.1.t07554-RA">
    <property type="protein sequence ID" value="nOo.2.0.1.t07554-RA"/>
    <property type="gene ID" value="nOo.2.0.1.g07554"/>
</dbReference>
<dbReference type="InterPro" id="IPR001680">
    <property type="entry name" value="WD40_rpt"/>
</dbReference>
<dbReference type="Gene3D" id="2.130.10.10">
    <property type="entry name" value="YVTN repeat-like/Quinoprotein amine dehydrogenase"/>
    <property type="match status" value="1"/>
</dbReference>
<protein>
    <submittedName>
        <fullName evidence="8">EIF2A domain-containing protein</fullName>
    </submittedName>
</protein>
<sequence>MSDQFNNVNEDRRFGISFFIIRNMQRECNVSVSRRLFACLMDCDIGDQEKKEIYDQEDTILSRKGDKVESRRIEMMNSELLDKNFGVCFPEELDGVLDTQQGSANCCKFNRWGSLIAVGSIDGRVYIFDLITKGVVKSWVCHGYSITSLSWSRDGRKLITASNDWSVAIWDVLEGSRIERQIYGSPVLCAMFNPRNDKHILVIYLGASPVLLDLEAKLQTEIKFPEKIDDQHGEVTVGTFDRRGKYIITGSSKGRIAFYNAQTLELITFVKQNATHQ</sequence>
<reference evidence="6 7" key="2">
    <citation type="submission" date="2018-08" db="EMBL/GenBank/DDBJ databases">
        <authorList>
            <person name="Laetsch R D."/>
            <person name="Stevens L."/>
            <person name="Kumar S."/>
            <person name="Blaxter L. M."/>
        </authorList>
    </citation>
    <scope>NUCLEOTIDE SEQUENCE [LARGE SCALE GENOMIC DNA]</scope>
</reference>
<dbReference type="PROSITE" id="PS50294">
    <property type="entry name" value="WD_REPEATS_REGION"/>
    <property type="match status" value="1"/>
</dbReference>
<dbReference type="SMART" id="SM00320">
    <property type="entry name" value="WD40"/>
    <property type="match status" value="3"/>
</dbReference>
<keyword evidence="7" id="KW-1185">Reference proteome</keyword>
<organism evidence="8">
    <name type="scientific">Onchocerca ochengi</name>
    <name type="common">Filarial nematode worm</name>
    <dbReference type="NCBI Taxonomy" id="42157"/>
    <lineage>
        <taxon>Eukaryota</taxon>
        <taxon>Metazoa</taxon>
        <taxon>Ecdysozoa</taxon>
        <taxon>Nematoda</taxon>
        <taxon>Chromadorea</taxon>
        <taxon>Rhabditida</taxon>
        <taxon>Spirurina</taxon>
        <taxon>Spiruromorpha</taxon>
        <taxon>Filarioidea</taxon>
        <taxon>Onchocercidae</taxon>
        <taxon>Onchocerca</taxon>
    </lineage>
</organism>
<dbReference type="Pfam" id="PF00400">
    <property type="entry name" value="WD40"/>
    <property type="match status" value="2"/>
</dbReference>
<dbReference type="PROSITE" id="PS00678">
    <property type="entry name" value="WD_REPEATS_1"/>
    <property type="match status" value="1"/>
</dbReference>
<accession>A0A182EHH9</accession>